<evidence type="ECO:0000313" key="1">
    <source>
        <dbReference type="EMBL" id="GEN60675.1"/>
    </source>
</evidence>
<dbReference type="EMBL" id="BJYF01000020">
    <property type="protein sequence ID" value="GEN60675.1"/>
    <property type="molecule type" value="Genomic_DNA"/>
</dbReference>
<dbReference type="Proteomes" id="UP000321635">
    <property type="component" value="Unassembled WGS sequence"/>
</dbReference>
<comment type="caution">
    <text evidence="1">The sequence shown here is derived from an EMBL/GenBank/DDBJ whole genome shotgun (WGS) entry which is preliminary data.</text>
</comment>
<gene>
    <name evidence="1" type="ORF">ANI02nite_25590</name>
</gene>
<organism evidence="1 2">
    <name type="scientific">Acetobacter nitrogenifigens DSM 23921 = NBRC 105050</name>
    <dbReference type="NCBI Taxonomy" id="1120919"/>
    <lineage>
        <taxon>Bacteria</taxon>
        <taxon>Pseudomonadati</taxon>
        <taxon>Pseudomonadota</taxon>
        <taxon>Alphaproteobacteria</taxon>
        <taxon>Acetobacterales</taxon>
        <taxon>Acetobacteraceae</taxon>
        <taxon>Acetobacter</taxon>
    </lineage>
</organism>
<accession>A0A511XCS2</accession>
<reference evidence="1 2" key="1">
    <citation type="submission" date="2019-07" db="EMBL/GenBank/DDBJ databases">
        <title>Whole genome shotgun sequence of Acetobacter nitrogenifigens NBRC 105050.</title>
        <authorList>
            <person name="Hosoyama A."/>
            <person name="Uohara A."/>
            <person name="Ohji S."/>
            <person name="Ichikawa N."/>
        </authorList>
    </citation>
    <scope>NUCLEOTIDE SEQUENCE [LARGE SCALE GENOMIC DNA]</scope>
    <source>
        <strain evidence="1 2">NBRC 105050</strain>
    </source>
</reference>
<dbReference type="RefSeq" id="WP_246789442.1">
    <property type="nucleotide sequence ID" value="NZ_AUBI01000011.1"/>
</dbReference>
<dbReference type="AlphaFoldDB" id="A0A511XCS2"/>
<proteinExistence type="predicted"/>
<sequence length="99" mass="10492">MTGLELSRACLLLECVPVTITASPASVEARYPTRPADAGAAVLEEMPADMAGDLAVRVALVRGEWMDVLVLSEPVAAAARSAFWPKPAAQIVAARKYRL</sequence>
<protein>
    <submittedName>
        <fullName evidence="1">Uncharacterized protein</fullName>
    </submittedName>
</protein>
<evidence type="ECO:0000313" key="2">
    <source>
        <dbReference type="Proteomes" id="UP000321635"/>
    </source>
</evidence>
<name>A0A511XCS2_9PROT</name>
<keyword evidence="2" id="KW-1185">Reference proteome</keyword>